<organism evidence="2 3">
    <name type="scientific">Mycolicibacterium iranicum</name>
    <name type="common">Mycobacterium iranicum</name>
    <dbReference type="NCBI Taxonomy" id="912594"/>
    <lineage>
        <taxon>Bacteria</taxon>
        <taxon>Bacillati</taxon>
        <taxon>Actinomycetota</taxon>
        <taxon>Actinomycetes</taxon>
        <taxon>Mycobacteriales</taxon>
        <taxon>Mycobacteriaceae</taxon>
        <taxon>Mycolicibacterium</taxon>
    </lineage>
</organism>
<keyword evidence="3" id="KW-1185">Reference proteome</keyword>
<feature type="region of interest" description="Disordered" evidence="1">
    <location>
        <begin position="49"/>
        <end position="101"/>
    </location>
</feature>
<feature type="compositionally biased region" description="Polar residues" evidence="1">
    <location>
        <begin position="54"/>
        <end position="69"/>
    </location>
</feature>
<protein>
    <submittedName>
        <fullName evidence="2">Antitoxin</fullName>
    </submittedName>
</protein>
<dbReference type="InterPro" id="IPR028037">
    <property type="entry name" value="Antitoxin_Rv0909/MT0933"/>
</dbReference>
<evidence type="ECO:0000256" key="1">
    <source>
        <dbReference type="SAM" id="MobiDB-lite"/>
    </source>
</evidence>
<gene>
    <name evidence="2" type="ORF">OY187_27215</name>
</gene>
<name>A0ABT4HNF6_MYCIR</name>
<comment type="caution">
    <text evidence="2">The sequence shown here is derived from an EMBL/GenBank/DDBJ whole genome shotgun (WGS) entry which is preliminary data.</text>
</comment>
<evidence type="ECO:0000313" key="3">
    <source>
        <dbReference type="Proteomes" id="UP001084650"/>
    </source>
</evidence>
<feature type="compositionally biased region" description="Pro residues" evidence="1">
    <location>
        <begin position="73"/>
        <end position="101"/>
    </location>
</feature>
<accession>A0ABT4HNF6</accession>
<reference evidence="2" key="1">
    <citation type="submission" date="2022-12" db="EMBL/GenBank/DDBJ databases">
        <title>Whole genome sequence of Mycolicibacterium iranicum strain SBH312.</title>
        <authorList>
            <person name="Jani J."/>
            <person name="Arifin Mustapha Z."/>
            <person name="Ahmed K."/>
            <person name="Kai Ling C."/>
        </authorList>
    </citation>
    <scope>NUCLEOTIDE SEQUENCE</scope>
    <source>
        <strain evidence="2">SBH312</strain>
    </source>
</reference>
<proteinExistence type="predicted"/>
<dbReference type="EMBL" id="JAPQYE010000020">
    <property type="protein sequence ID" value="MCZ0731752.1"/>
    <property type="molecule type" value="Genomic_DNA"/>
</dbReference>
<dbReference type="RefSeq" id="WP_024445700.1">
    <property type="nucleotide sequence ID" value="NZ_JAPQYE010000020.1"/>
</dbReference>
<evidence type="ECO:0000313" key="2">
    <source>
        <dbReference type="EMBL" id="MCZ0731752.1"/>
    </source>
</evidence>
<dbReference type="Proteomes" id="UP001084650">
    <property type="component" value="Unassembled WGS sequence"/>
</dbReference>
<dbReference type="Pfam" id="PF14013">
    <property type="entry name" value="MT0933_antitox"/>
    <property type="match status" value="1"/>
</dbReference>
<sequence>MGFLDKAKDLLSKNADKVDTVINKAGDLVDKKTQGKYASTVDKVQEAAKKAVADQTSSGQVPPTQQSGQVPPASAPPTPPPPSTPPPPPPPQAPPTAPPTS</sequence>